<dbReference type="InterPro" id="IPR051320">
    <property type="entry name" value="Viral_Replic_Matur_Polypro"/>
</dbReference>
<dbReference type="OrthoDB" id="9950135at2759"/>
<comment type="similarity">
    <text evidence="1">Belongs to the beta type-B retroviral polymerase family. HERV class-II K(HML-2) pol subfamily.</text>
</comment>
<dbReference type="Gene3D" id="3.30.70.270">
    <property type="match status" value="1"/>
</dbReference>
<evidence type="ECO:0000313" key="4">
    <source>
        <dbReference type="EMBL" id="RMB96090.1"/>
    </source>
</evidence>
<dbReference type="InterPro" id="IPR043502">
    <property type="entry name" value="DNA/RNA_pol_sf"/>
</dbReference>
<evidence type="ECO:0000256" key="2">
    <source>
        <dbReference type="ARBA" id="ARBA00012180"/>
    </source>
</evidence>
<protein>
    <recommendedName>
        <fullName evidence="2">ribonuclease H</fullName>
        <ecNumber evidence="2">3.1.26.4</ecNumber>
    </recommendedName>
</protein>
<dbReference type="Gene3D" id="3.10.10.10">
    <property type="entry name" value="HIV Type 1 Reverse Transcriptase, subunit A, domain 1"/>
    <property type="match status" value="1"/>
</dbReference>
<organism evidence="4 5">
    <name type="scientific">Hirundo rustica rustica</name>
    <dbReference type="NCBI Taxonomy" id="333673"/>
    <lineage>
        <taxon>Eukaryota</taxon>
        <taxon>Metazoa</taxon>
        <taxon>Chordata</taxon>
        <taxon>Craniata</taxon>
        <taxon>Vertebrata</taxon>
        <taxon>Euteleostomi</taxon>
        <taxon>Archelosauria</taxon>
        <taxon>Archosauria</taxon>
        <taxon>Dinosauria</taxon>
        <taxon>Saurischia</taxon>
        <taxon>Theropoda</taxon>
        <taxon>Coelurosauria</taxon>
        <taxon>Aves</taxon>
        <taxon>Neognathae</taxon>
        <taxon>Neoaves</taxon>
        <taxon>Telluraves</taxon>
        <taxon>Australaves</taxon>
        <taxon>Passeriformes</taxon>
        <taxon>Sylvioidea</taxon>
        <taxon>Hirundinidae</taxon>
        <taxon>Hirundo</taxon>
    </lineage>
</organism>
<reference evidence="4 5" key="1">
    <citation type="submission" date="2018-07" db="EMBL/GenBank/DDBJ databases">
        <title>A high quality draft genome assembly of the barn swallow (H. rustica rustica).</title>
        <authorList>
            <person name="Formenti G."/>
            <person name="Chiara M."/>
            <person name="Poveda L."/>
            <person name="Francoijs K.-J."/>
            <person name="Bonisoli-Alquati A."/>
            <person name="Canova L."/>
            <person name="Gianfranceschi L."/>
            <person name="Horner D.S."/>
            <person name="Saino N."/>
        </authorList>
    </citation>
    <scope>NUCLEOTIDE SEQUENCE [LARGE SCALE GENOMIC DNA]</scope>
    <source>
        <strain evidence="4">Chelidonia</strain>
        <tissue evidence="4">Blood</tissue>
    </source>
</reference>
<dbReference type="Gene3D" id="2.30.30.850">
    <property type="match status" value="1"/>
</dbReference>
<dbReference type="AlphaFoldDB" id="A0A3M0J744"/>
<name>A0A3M0J744_HIRRU</name>
<dbReference type="EC" id="3.1.26.4" evidence="2"/>
<dbReference type="Pfam" id="PF00078">
    <property type="entry name" value="RVT_1"/>
    <property type="match status" value="1"/>
</dbReference>
<dbReference type="Proteomes" id="UP000269221">
    <property type="component" value="Unassembled WGS sequence"/>
</dbReference>
<sequence>MYMKTKTQGQRTVKKPDGSYRLVQDLREVNKRTRSRYPVVPNPYTLLSKVPPQHQWFSVVDLKDAFWACPLAKESQDIFAFEGEDPKTGRKRQLRWTKLPQGFTESPNLFRQALEKILQAFSTPPRIQIIQYVDDLLLSGEDEVEVREATIKPLNFLGEKGLRVSKGKLQFVEPEVLLTTEAAIQTKEREWIHASRIKGPVEEPKEWMIPSEPGDTKLTLKRGLGANSHSMLAIVNGQGREYSEPSTFFQEIAPCSPYQLNLELFARTASFYLNADASLGRSASVSYFPEGLTSMQLHLSNTNPPSYKKRQSMETRHILLLIVFIITNQTVVRAIEHPETDAAVQKTLRYAIAQHDKSNYHLFPSQIKQTPKDHSEMRGSYRVTVMRMLLTLLMLLNIKAWKMGQPPENVWVTLAKTLRQDNLCLSMGSVSSPPSSCLVGIPFKINEPSPLHPFAGNWPALPTAEKGPAREAWEQWVKLIPKATTKKTQ</sequence>
<dbReference type="EMBL" id="QRBI01000179">
    <property type="protein sequence ID" value="RMB96090.1"/>
    <property type="molecule type" value="Genomic_DNA"/>
</dbReference>
<dbReference type="PANTHER" id="PTHR33064:SF37">
    <property type="entry name" value="RIBONUCLEASE H"/>
    <property type="match status" value="1"/>
</dbReference>
<dbReference type="SUPFAM" id="SSF56672">
    <property type="entry name" value="DNA/RNA polymerases"/>
    <property type="match status" value="1"/>
</dbReference>
<dbReference type="PANTHER" id="PTHR33064">
    <property type="entry name" value="POL PROTEIN"/>
    <property type="match status" value="1"/>
</dbReference>
<dbReference type="GO" id="GO:0004523">
    <property type="term" value="F:RNA-DNA hybrid ribonuclease activity"/>
    <property type="evidence" value="ECO:0007669"/>
    <property type="project" value="UniProtKB-EC"/>
</dbReference>
<evidence type="ECO:0000259" key="3">
    <source>
        <dbReference type="PROSITE" id="PS50878"/>
    </source>
</evidence>
<keyword evidence="5" id="KW-1185">Reference proteome</keyword>
<dbReference type="InterPro" id="IPR043128">
    <property type="entry name" value="Rev_trsase/Diguanyl_cyclase"/>
</dbReference>
<feature type="domain" description="Reverse transcriptase" evidence="3">
    <location>
        <begin position="1"/>
        <end position="196"/>
    </location>
</feature>
<comment type="caution">
    <text evidence="4">The sequence shown here is derived from an EMBL/GenBank/DDBJ whole genome shotgun (WGS) entry which is preliminary data.</text>
</comment>
<proteinExistence type="inferred from homology"/>
<gene>
    <name evidence="4" type="ORF">DUI87_27376</name>
</gene>
<dbReference type="PROSITE" id="PS50878">
    <property type="entry name" value="RT_POL"/>
    <property type="match status" value="1"/>
</dbReference>
<accession>A0A3M0J744</accession>
<dbReference type="InterPro" id="IPR000477">
    <property type="entry name" value="RT_dom"/>
</dbReference>
<evidence type="ECO:0000256" key="1">
    <source>
        <dbReference type="ARBA" id="ARBA00010879"/>
    </source>
</evidence>
<evidence type="ECO:0000313" key="5">
    <source>
        <dbReference type="Proteomes" id="UP000269221"/>
    </source>
</evidence>